<gene>
    <name evidence="1" type="ORF">M513_03706</name>
    <name evidence="2" type="ORF">M514_03706</name>
</gene>
<protein>
    <submittedName>
        <fullName evidence="2">Uncharacterized protein</fullName>
    </submittedName>
</protein>
<evidence type="ECO:0000313" key="2">
    <source>
        <dbReference type="EMBL" id="KFD68689.1"/>
    </source>
</evidence>
<organism evidence="2">
    <name type="scientific">Trichuris suis</name>
    <name type="common">pig whipworm</name>
    <dbReference type="NCBI Taxonomy" id="68888"/>
    <lineage>
        <taxon>Eukaryota</taxon>
        <taxon>Metazoa</taxon>
        <taxon>Ecdysozoa</taxon>
        <taxon>Nematoda</taxon>
        <taxon>Enoplea</taxon>
        <taxon>Dorylaimia</taxon>
        <taxon>Trichinellida</taxon>
        <taxon>Trichuridae</taxon>
        <taxon>Trichuris</taxon>
    </lineage>
</organism>
<evidence type="ECO:0000313" key="3">
    <source>
        <dbReference type="Proteomes" id="UP000030764"/>
    </source>
</evidence>
<dbReference type="Proteomes" id="UP000030764">
    <property type="component" value="Unassembled WGS sequence"/>
</dbReference>
<dbReference type="Proteomes" id="UP000030758">
    <property type="component" value="Unassembled WGS sequence"/>
</dbReference>
<dbReference type="AlphaFoldDB" id="A0A085NGU3"/>
<sequence length="72" mass="8151">MVVARFAFKPMQAIRLSTMCSVGLKQKIVRAIYGTILVKQKRLHPLGWKGWRLANSANDSVKPQWSTSEHAI</sequence>
<dbReference type="EMBL" id="KL363200">
    <property type="protein sequence ID" value="KFD55366.1"/>
    <property type="molecule type" value="Genomic_DNA"/>
</dbReference>
<dbReference type="EMBL" id="KL367502">
    <property type="protein sequence ID" value="KFD68689.1"/>
    <property type="molecule type" value="Genomic_DNA"/>
</dbReference>
<evidence type="ECO:0000313" key="1">
    <source>
        <dbReference type="EMBL" id="KFD55366.1"/>
    </source>
</evidence>
<reference evidence="2 3" key="1">
    <citation type="journal article" date="2014" name="Nat. Genet.">
        <title>Genome and transcriptome of the porcine whipworm Trichuris suis.</title>
        <authorList>
            <person name="Jex A.R."/>
            <person name="Nejsum P."/>
            <person name="Schwarz E.M."/>
            <person name="Hu L."/>
            <person name="Young N.D."/>
            <person name="Hall R.S."/>
            <person name="Korhonen P.K."/>
            <person name="Liao S."/>
            <person name="Thamsborg S."/>
            <person name="Xia J."/>
            <person name="Xu P."/>
            <person name="Wang S."/>
            <person name="Scheerlinck J.P."/>
            <person name="Hofmann A."/>
            <person name="Sternberg P.W."/>
            <person name="Wang J."/>
            <person name="Gasser R.B."/>
        </authorList>
    </citation>
    <scope>NUCLEOTIDE SEQUENCE [LARGE SCALE GENOMIC DNA]</scope>
    <source>
        <strain evidence="2">DCEP-RM93F</strain>
        <strain evidence="1">DCEP-RM93M</strain>
    </source>
</reference>
<accession>A0A085NGU3</accession>
<feature type="non-terminal residue" evidence="2">
    <location>
        <position position="72"/>
    </location>
</feature>
<name>A0A085NGU3_9BILA</name>
<keyword evidence="3" id="KW-1185">Reference proteome</keyword>
<proteinExistence type="predicted"/>